<accession>A0A3A5M7P7</accession>
<dbReference type="Proteomes" id="UP000272015">
    <property type="component" value="Unassembled WGS sequence"/>
</dbReference>
<keyword evidence="2" id="KW-1185">Reference proteome</keyword>
<protein>
    <submittedName>
        <fullName evidence="1">Uncharacterized protein</fullName>
    </submittedName>
</protein>
<sequence length="184" mass="19814">MNQVRVRAAAVRADATELRARASSLLQQSGAMGWNSKAGDALRERITEVATSLGGQAQALDDAATALEAHAHSVDDVKQAIRDAQLWVEDRWREAQTVAATAVETVQDVADAAVTRFMRVMVDTAANLQTGMVRIAVFTVAGVQVTAAAVDHAHEVITTIPVLPVGERREWLDVRSTYAARGWV</sequence>
<comment type="caution">
    <text evidence="1">The sequence shown here is derived from an EMBL/GenBank/DDBJ whole genome shotgun (WGS) entry which is preliminary data.</text>
</comment>
<reference evidence="1 2" key="1">
    <citation type="submission" date="2018-09" db="EMBL/GenBank/DDBJ databases">
        <title>Novel species of Cryobacterium.</title>
        <authorList>
            <person name="Liu Q."/>
            <person name="Xin Y.-H."/>
        </authorList>
    </citation>
    <scope>NUCLEOTIDE SEQUENCE [LARGE SCALE GENOMIC DNA]</scope>
    <source>
        <strain evidence="1 2">Hh39</strain>
    </source>
</reference>
<dbReference type="Gene3D" id="1.10.287.1060">
    <property type="entry name" value="ESAT-6-like"/>
    <property type="match status" value="1"/>
</dbReference>
<organism evidence="1 2">
    <name type="scientific">Cryobacterium melibiosiphilum</name>
    <dbReference type="NCBI Taxonomy" id="995039"/>
    <lineage>
        <taxon>Bacteria</taxon>
        <taxon>Bacillati</taxon>
        <taxon>Actinomycetota</taxon>
        <taxon>Actinomycetes</taxon>
        <taxon>Micrococcales</taxon>
        <taxon>Microbacteriaceae</taxon>
        <taxon>Cryobacterium</taxon>
    </lineage>
</organism>
<dbReference type="RefSeq" id="WP_147364639.1">
    <property type="nucleotide sequence ID" value="NZ_JBHSQA010000002.1"/>
</dbReference>
<name>A0A3A5M7P7_9MICO</name>
<proteinExistence type="predicted"/>
<evidence type="ECO:0000313" key="1">
    <source>
        <dbReference type="EMBL" id="RJT84738.1"/>
    </source>
</evidence>
<gene>
    <name evidence="1" type="ORF">D6T64_21575</name>
</gene>
<dbReference type="EMBL" id="QZVS01000097">
    <property type="protein sequence ID" value="RJT84738.1"/>
    <property type="molecule type" value="Genomic_DNA"/>
</dbReference>
<evidence type="ECO:0000313" key="2">
    <source>
        <dbReference type="Proteomes" id="UP000272015"/>
    </source>
</evidence>
<dbReference type="AlphaFoldDB" id="A0A3A5M7P7"/>